<dbReference type="EMBL" id="JAAITA010000027">
    <property type="protein sequence ID" value="NSJ87239.1"/>
    <property type="molecule type" value="Genomic_DNA"/>
</dbReference>
<feature type="transmembrane region" description="Helical" evidence="1">
    <location>
        <begin position="127"/>
        <end position="146"/>
    </location>
</feature>
<evidence type="ECO:0000313" key="2">
    <source>
        <dbReference type="EMBL" id="NSJ87239.1"/>
    </source>
</evidence>
<dbReference type="RefSeq" id="WP_173750127.1">
    <property type="nucleotide sequence ID" value="NZ_JAAITA010000027.1"/>
</dbReference>
<keyword evidence="1" id="KW-0472">Membrane</keyword>
<keyword evidence="3" id="KW-1185">Reference proteome</keyword>
<evidence type="ECO:0000313" key="3">
    <source>
        <dbReference type="Proteomes" id="UP000822142"/>
    </source>
</evidence>
<organism evidence="2 3">
    <name type="scientific">Blautia hansenii</name>
    <name type="common">Ruminococcus hansenii</name>
    <dbReference type="NCBI Taxonomy" id="1322"/>
    <lineage>
        <taxon>Bacteria</taxon>
        <taxon>Bacillati</taxon>
        <taxon>Bacillota</taxon>
        <taxon>Clostridia</taxon>
        <taxon>Lachnospirales</taxon>
        <taxon>Lachnospiraceae</taxon>
        <taxon>Blautia</taxon>
    </lineage>
</organism>
<name>A0ABX2IA67_BLAHA</name>
<dbReference type="Proteomes" id="UP000822142">
    <property type="component" value="Unassembled WGS sequence"/>
</dbReference>
<reference evidence="2 3" key="1">
    <citation type="journal article" date="2020" name="Cell Host Microbe">
        <title>Functional and Genomic Variation between Human-Derived Isolates of Lachnospiraceae Reveals Inter- and Intra-Species Diversity.</title>
        <authorList>
            <person name="Sorbara M.T."/>
            <person name="Littmann E.R."/>
            <person name="Fontana E."/>
            <person name="Moody T.U."/>
            <person name="Kohout C.E."/>
            <person name="Gjonbalaj M."/>
            <person name="Eaton V."/>
            <person name="Seok R."/>
            <person name="Leiner I.M."/>
            <person name="Pamer E.G."/>
        </authorList>
    </citation>
    <scope>NUCLEOTIDE SEQUENCE [LARGE SCALE GENOMIC DNA]</scope>
    <source>
        <strain evidence="2 3">MSK.15.26</strain>
    </source>
</reference>
<gene>
    <name evidence="2" type="ORF">G5A70_13905</name>
</gene>
<accession>A0ABX2IA67</accession>
<sequence length="175" mass="20113">MDIRTILLVLLFFVLLGWVVFCGVQFFRSGVKVVADGEFTGHIKCEICGTEYEVSAGEFTKSIMAKSVRTTKTRIQNGAFVNRPHYSYYAKKFSCPHCRKRRYGQVLNINELQKKMLKPSIRAGVKWLVFMAVGGVLILGVFWVPMRAANRAAKERADEMRQERYEDLKDKYGIE</sequence>
<keyword evidence="1" id="KW-0812">Transmembrane</keyword>
<protein>
    <submittedName>
        <fullName evidence="2">Uncharacterized protein</fullName>
    </submittedName>
</protein>
<evidence type="ECO:0000256" key="1">
    <source>
        <dbReference type="SAM" id="Phobius"/>
    </source>
</evidence>
<keyword evidence="1" id="KW-1133">Transmembrane helix</keyword>
<proteinExistence type="predicted"/>
<comment type="caution">
    <text evidence="2">The sequence shown here is derived from an EMBL/GenBank/DDBJ whole genome shotgun (WGS) entry which is preliminary data.</text>
</comment>